<proteinExistence type="predicted"/>
<evidence type="ECO:0000256" key="1">
    <source>
        <dbReference type="SAM" id="Phobius"/>
    </source>
</evidence>
<organism evidence="2 3">
    <name type="scientific">Kribbella antiqua</name>
    <dbReference type="NCBI Taxonomy" id="2512217"/>
    <lineage>
        <taxon>Bacteria</taxon>
        <taxon>Bacillati</taxon>
        <taxon>Actinomycetota</taxon>
        <taxon>Actinomycetes</taxon>
        <taxon>Propionibacteriales</taxon>
        <taxon>Kribbellaceae</taxon>
        <taxon>Kribbella</taxon>
    </lineage>
</organism>
<dbReference type="Proteomes" id="UP000295573">
    <property type="component" value="Unassembled WGS sequence"/>
</dbReference>
<sequence length="255" mass="26591">MTTTPIPSTPAPAPARRTWNGWRTLLVIAGALFALCGMILLAIGGIGLWAHQQRDGDGYFSAGPERVSTTTFAVSVPSLDVDGTGPDAVYAHDLLGDVRIQLKSMNAGVPVFIGIGPADQVATYLADIGHQEVTDLDVDPFKLTTTRRSGGRPAALPATQSFWVASDAGDGSRTLNWKATEGDWAVVVMNADGSPGVDVDLSVGATLPAIRAISIGALIGSGVLLTIGTAMIVAAFATRRSAPGRRRGDQEADWR</sequence>
<keyword evidence="1" id="KW-0812">Transmembrane</keyword>
<evidence type="ECO:0000313" key="3">
    <source>
        <dbReference type="Proteomes" id="UP000295573"/>
    </source>
</evidence>
<protein>
    <submittedName>
        <fullName evidence="2">Uncharacterized protein</fullName>
    </submittedName>
</protein>
<dbReference type="EMBL" id="SLWR01000003">
    <property type="protein sequence ID" value="TCO49293.1"/>
    <property type="molecule type" value="Genomic_DNA"/>
</dbReference>
<keyword evidence="1" id="KW-0472">Membrane</keyword>
<dbReference type="RefSeq" id="WP_132146932.1">
    <property type="nucleotide sequence ID" value="NZ_SLWR01000003.1"/>
</dbReference>
<dbReference type="AlphaFoldDB" id="A0A4R2IUQ6"/>
<keyword evidence="3" id="KW-1185">Reference proteome</keyword>
<reference evidence="2 3" key="1">
    <citation type="journal article" date="2015" name="Stand. Genomic Sci.">
        <title>Genomic Encyclopedia of Bacterial and Archaeal Type Strains, Phase III: the genomes of soil and plant-associated and newly described type strains.</title>
        <authorList>
            <person name="Whitman W.B."/>
            <person name="Woyke T."/>
            <person name="Klenk H.P."/>
            <person name="Zhou Y."/>
            <person name="Lilburn T.G."/>
            <person name="Beck B.J."/>
            <person name="De Vos P."/>
            <person name="Vandamme P."/>
            <person name="Eisen J.A."/>
            <person name="Garrity G."/>
            <person name="Hugenholtz P."/>
            <person name="Kyrpides N.C."/>
        </authorList>
    </citation>
    <scope>NUCLEOTIDE SEQUENCE [LARGE SCALE GENOMIC DNA]</scope>
    <source>
        <strain evidence="2 3">VKM Ac-2541</strain>
    </source>
</reference>
<evidence type="ECO:0000313" key="2">
    <source>
        <dbReference type="EMBL" id="TCO49293.1"/>
    </source>
</evidence>
<gene>
    <name evidence="2" type="ORF">EV646_103271</name>
</gene>
<accession>A0A4R2IUQ6</accession>
<feature type="transmembrane region" description="Helical" evidence="1">
    <location>
        <begin position="25"/>
        <end position="50"/>
    </location>
</feature>
<dbReference type="OrthoDB" id="156718at2"/>
<keyword evidence="1" id="KW-1133">Transmembrane helix</keyword>
<feature type="transmembrane region" description="Helical" evidence="1">
    <location>
        <begin position="215"/>
        <end position="237"/>
    </location>
</feature>
<comment type="caution">
    <text evidence="2">The sequence shown here is derived from an EMBL/GenBank/DDBJ whole genome shotgun (WGS) entry which is preliminary data.</text>
</comment>
<name>A0A4R2IUQ6_9ACTN</name>